<keyword evidence="15" id="KW-1185">Reference proteome</keyword>
<reference evidence="13" key="1">
    <citation type="submission" date="2016-11" db="EMBL/GenBank/DDBJ databases">
        <authorList>
            <person name="Varghese N."/>
            <person name="Submissions S."/>
        </authorList>
    </citation>
    <scope>NUCLEOTIDE SEQUENCE</scope>
    <source>
        <strain evidence="13">DSM 4029</strain>
    </source>
</reference>
<dbReference type="InterPro" id="IPR029001">
    <property type="entry name" value="ITPase-like_fam"/>
</dbReference>
<reference evidence="12 15" key="3">
    <citation type="journal article" date="2019" name="Nat. Med.">
        <title>A library of human gut bacterial isolates paired with longitudinal multiomics data enables mechanistic microbiome research.</title>
        <authorList>
            <person name="Poyet M."/>
            <person name="Groussin M."/>
            <person name="Gibbons S.M."/>
            <person name="Avila-Pacheco J."/>
            <person name="Jiang X."/>
            <person name="Kearney S.M."/>
            <person name="Perrotta A.R."/>
            <person name="Berdy B."/>
            <person name="Zhao S."/>
            <person name="Lieberman T.D."/>
            <person name="Swanson P.K."/>
            <person name="Smith M."/>
            <person name="Roesemann S."/>
            <person name="Alexander J.E."/>
            <person name="Rich S.A."/>
            <person name="Livny J."/>
            <person name="Vlamakis H."/>
            <person name="Clish C."/>
            <person name="Bullock K."/>
            <person name="Deik A."/>
            <person name="Scott J."/>
            <person name="Pierce K.A."/>
            <person name="Xavier R.J."/>
            <person name="Alm E.J."/>
        </authorList>
    </citation>
    <scope>NUCLEOTIDE SEQUENCE [LARGE SCALE GENOMIC DNA]</scope>
    <source>
        <strain evidence="12 15">BIOML-A2</strain>
    </source>
</reference>
<reference evidence="14" key="2">
    <citation type="submission" date="2016-11" db="EMBL/GenBank/DDBJ databases">
        <authorList>
            <person name="Jaros S."/>
            <person name="Januszkiewicz K."/>
            <person name="Wedrychowicz H."/>
        </authorList>
    </citation>
    <scope>NUCLEOTIDE SEQUENCE [LARGE SCALE GENOMIC DNA]</scope>
    <source>
        <strain evidence="14">DSM 4029</strain>
    </source>
</reference>
<organism evidence="13 14">
    <name type="scientific">Bittarella massiliensis</name>
    <name type="common">ex Durand et al. 2017</name>
    <dbReference type="NCBI Taxonomy" id="1720313"/>
    <lineage>
        <taxon>Bacteria</taxon>
        <taxon>Bacillati</taxon>
        <taxon>Bacillota</taxon>
        <taxon>Clostridia</taxon>
        <taxon>Eubacteriales</taxon>
        <taxon>Oscillospiraceae</taxon>
        <taxon>Bittarella (ex Durand et al. 2017)</taxon>
    </lineage>
</organism>
<feature type="binding site" evidence="10">
    <location>
        <position position="70"/>
    </location>
    <ligand>
        <name>substrate</name>
    </ligand>
</feature>
<evidence type="ECO:0000256" key="1">
    <source>
        <dbReference type="ARBA" id="ARBA00008023"/>
    </source>
</evidence>
<dbReference type="GO" id="GO:0036222">
    <property type="term" value="F:XTP diphosphatase activity"/>
    <property type="evidence" value="ECO:0007669"/>
    <property type="project" value="UniProtKB-UniRule"/>
</dbReference>
<evidence type="ECO:0000256" key="7">
    <source>
        <dbReference type="ARBA" id="ARBA00023080"/>
    </source>
</evidence>
<feature type="binding site" evidence="10">
    <location>
        <position position="40"/>
    </location>
    <ligand>
        <name>Mg(2+)</name>
        <dbReference type="ChEBI" id="CHEBI:18420"/>
    </ligand>
</feature>
<keyword evidence="3 10" id="KW-0479">Metal-binding</keyword>
<evidence type="ECO:0000256" key="11">
    <source>
        <dbReference type="RuleBase" id="RU003781"/>
    </source>
</evidence>
<dbReference type="NCBIfam" id="TIGR00042">
    <property type="entry name" value="RdgB/HAM1 family non-canonical purine NTP pyrophosphatase"/>
    <property type="match status" value="1"/>
</dbReference>
<comment type="caution">
    <text evidence="13">The sequence shown here is derived from an EMBL/GenBank/DDBJ whole genome shotgun (WGS) entry which is preliminary data.</text>
</comment>
<feature type="binding site" evidence="10">
    <location>
        <begin position="7"/>
        <end position="12"/>
    </location>
    <ligand>
        <name>substrate</name>
    </ligand>
</feature>
<dbReference type="PANTHER" id="PTHR11067:SF9">
    <property type="entry name" value="INOSINE TRIPHOSPHATE PYROPHOSPHATASE"/>
    <property type="match status" value="1"/>
</dbReference>
<dbReference type="GO" id="GO:0005829">
    <property type="term" value="C:cytosol"/>
    <property type="evidence" value="ECO:0007669"/>
    <property type="project" value="TreeGrafter"/>
</dbReference>
<dbReference type="GO" id="GO:0046872">
    <property type="term" value="F:metal ion binding"/>
    <property type="evidence" value="ECO:0007669"/>
    <property type="project" value="UniProtKB-KW"/>
</dbReference>
<keyword evidence="4 10" id="KW-0547">Nucleotide-binding</keyword>
<dbReference type="Pfam" id="PF01725">
    <property type="entry name" value="Ham1p_like"/>
    <property type="match status" value="1"/>
</dbReference>
<proteinExistence type="inferred from homology"/>
<dbReference type="Proteomes" id="UP000184089">
    <property type="component" value="Unassembled WGS sequence"/>
</dbReference>
<dbReference type="Proteomes" id="UP000474718">
    <property type="component" value="Unassembled WGS sequence"/>
</dbReference>
<feature type="active site" description="Proton acceptor" evidence="10">
    <location>
        <position position="69"/>
    </location>
</feature>
<dbReference type="HAMAP" id="MF_01405">
    <property type="entry name" value="Non_canon_purine_NTPase"/>
    <property type="match status" value="1"/>
</dbReference>
<comment type="cofactor">
    <cofactor evidence="10">
        <name>Mg(2+)</name>
        <dbReference type="ChEBI" id="CHEBI:18420"/>
    </cofactor>
    <text evidence="10">Binds 1 Mg(2+) ion per subunit.</text>
</comment>
<gene>
    <name evidence="12" type="ORF">GT747_01625</name>
    <name evidence="13" type="ORF">SAMN05444424_0925</name>
</gene>
<keyword evidence="6 10" id="KW-0460">Magnesium</keyword>
<dbReference type="SUPFAM" id="SSF52972">
    <property type="entry name" value="ITPase-like"/>
    <property type="match status" value="1"/>
</dbReference>
<sequence>MKLLIATNNDKKVREFHRILEPYGVECVSLKEAGIRQEIEETGTTFEENSRIKAQTICDLTGLPAVADDSGLSVDCLDGAPGVYSARYAGENATDDENVDKLLAALQDVPDEGRTARFVSVITIVFPDGRSFHTRGECVGKIAHQRIGYNGFGYDPIFQVGEGRSFASIPPEEKDAMSHRGKALRLFVEELKKYL</sequence>
<evidence type="ECO:0000313" key="12">
    <source>
        <dbReference type="EMBL" id="MZL68476.1"/>
    </source>
</evidence>
<keyword evidence="7 10" id="KW-0546">Nucleotide metabolism</keyword>
<evidence type="ECO:0000256" key="10">
    <source>
        <dbReference type="HAMAP-Rule" id="MF_01405"/>
    </source>
</evidence>
<feature type="binding site" evidence="10">
    <location>
        <position position="174"/>
    </location>
    <ligand>
        <name>substrate</name>
    </ligand>
</feature>
<dbReference type="GO" id="GO:0017111">
    <property type="term" value="F:ribonucleoside triphosphate phosphatase activity"/>
    <property type="evidence" value="ECO:0007669"/>
    <property type="project" value="InterPro"/>
</dbReference>
<accession>A0AAQ1RVD8</accession>
<evidence type="ECO:0000313" key="14">
    <source>
        <dbReference type="Proteomes" id="UP000184089"/>
    </source>
</evidence>
<comment type="function">
    <text evidence="10">Pyrophosphatase that catalyzes the hydrolysis of nucleoside triphosphates to their monophosphate derivatives, with a high preference for the non-canonical purine nucleotides XTP (xanthosine triphosphate), dITP (deoxyinosine triphosphate) and ITP. Seems to function as a house-cleaning enzyme that removes non-canonical purine nucleotides from the nucleotide pool, thus preventing their incorporation into DNA/RNA and avoiding chromosomal lesions.</text>
</comment>
<name>A0AAQ1RVD8_9FIRM</name>
<evidence type="ECO:0000313" key="13">
    <source>
        <dbReference type="EMBL" id="SHF85326.1"/>
    </source>
</evidence>
<feature type="binding site" evidence="10">
    <location>
        <begin position="179"/>
        <end position="180"/>
    </location>
    <ligand>
        <name>substrate</name>
    </ligand>
</feature>
<dbReference type="EMBL" id="FQVY01000001">
    <property type="protein sequence ID" value="SHF85326.1"/>
    <property type="molecule type" value="Genomic_DNA"/>
</dbReference>
<dbReference type="EMBL" id="WWVX01000001">
    <property type="protein sequence ID" value="MZL68476.1"/>
    <property type="molecule type" value="Genomic_DNA"/>
</dbReference>
<dbReference type="FunFam" id="3.90.950.10:FF:000001">
    <property type="entry name" value="dITP/XTP pyrophosphatase"/>
    <property type="match status" value="1"/>
</dbReference>
<feature type="binding site" evidence="10">
    <location>
        <position position="69"/>
    </location>
    <ligand>
        <name>Mg(2+)</name>
        <dbReference type="ChEBI" id="CHEBI:18420"/>
    </ligand>
</feature>
<dbReference type="InterPro" id="IPR002637">
    <property type="entry name" value="RdgB/HAM1"/>
</dbReference>
<comment type="catalytic activity">
    <reaction evidence="9 10">
        <text>XTP + H2O = XMP + diphosphate + H(+)</text>
        <dbReference type="Rhea" id="RHEA:28610"/>
        <dbReference type="ChEBI" id="CHEBI:15377"/>
        <dbReference type="ChEBI" id="CHEBI:15378"/>
        <dbReference type="ChEBI" id="CHEBI:33019"/>
        <dbReference type="ChEBI" id="CHEBI:57464"/>
        <dbReference type="ChEBI" id="CHEBI:61314"/>
        <dbReference type="EC" id="3.6.1.66"/>
    </reaction>
</comment>
<dbReference type="AlphaFoldDB" id="A0AAQ1RVD8"/>
<dbReference type="GO" id="GO:0035870">
    <property type="term" value="F:dITP diphosphatase activity"/>
    <property type="evidence" value="ECO:0007669"/>
    <property type="project" value="UniProtKB-UniRule"/>
</dbReference>
<dbReference type="CDD" id="cd00515">
    <property type="entry name" value="HAM1"/>
    <property type="match status" value="1"/>
</dbReference>
<dbReference type="GO" id="GO:0036220">
    <property type="term" value="F:ITP diphosphatase activity"/>
    <property type="evidence" value="ECO:0007669"/>
    <property type="project" value="UniProtKB-UniRule"/>
</dbReference>
<evidence type="ECO:0000256" key="5">
    <source>
        <dbReference type="ARBA" id="ARBA00022801"/>
    </source>
</evidence>
<evidence type="ECO:0000256" key="3">
    <source>
        <dbReference type="ARBA" id="ARBA00022723"/>
    </source>
</evidence>
<dbReference type="EC" id="3.6.1.66" evidence="10"/>
<dbReference type="GO" id="GO:0009117">
    <property type="term" value="P:nucleotide metabolic process"/>
    <property type="evidence" value="ECO:0007669"/>
    <property type="project" value="UniProtKB-KW"/>
</dbReference>
<comment type="subunit">
    <text evidence="2 10">Homodimer.</text>
</comment>
<dbReference type="InterPro" id="IPR020922">
    <property type="entry name" value="dITP/XTP_pyrophosphatase"/>
</dbReference>
<protein>
    <recommendedName>
        <fullName evidence="10">dITP/XTP pyrophosphatase</fullName>
        <ecNumber evidence="10">3.6.1.66</ecNumber>
    </recommendedName>
    <alternativeName>
        <fullName evidence="10">Non-canonical purine NTP pyrophosphatase</fullName>
    </alternativeName>
    <alternativeName>
        <fullName evidence="10">Non-standard purine NTP pyrophosphatase</fullName>
    </alternativeName>
    <alternativeName>
        <fullName evidence="10">Nucleoside-triphosphate diphosphatase</fullName>
    </alternativeName>
    <alternativeName>
        <fullName evidence="10">Nucleoside-triphosphate pyrophosphatase</fullName>
        <shortName evidence="10">NTPase</shortName>
    </alternativeName>
</protein>
<comment type="catalytic activity">
    <reaction evidence="10">
        <text>ITP + H2O = IMP + diphosphate + H(+)</text>
        <dbReference type="Rhea" id="RHEA:29399"/>
        <dbReference type="ChEBI" id="CHEBI:15377"/>
        <dbReference type="ChEBI" id="CHEBI:15378"/>
        <dbReference type="ChEBI" id="CHEBI:33019"/>
        <dbReference type="ChEBI" id="CHEBI:58053"/>
        <dbReference type="ChEBI" id="CHEBI:61402"/>
        <dbReference type="EC" id="3.6.1.66"/>
    </reaction>
</comment>
<dbReference type="PANTHER" id="PTHR11067">
    <property type="entry name" value="INOSINE TRIPHOSPHATE PYROPHOSPHATASE/HAM1 PROTEIN"/>
    <property type="match status" value="1"/>
</dbReference>
<keyword evidence="5 10" id="KW-0378">Hydrolase</keyword>
<evidence type="ECO:0000256" key="6">
    <source>
        <dbReference type="ARBA" id="ARBA00022842"/>
    </source>
</evidence>
<dbReference type="GO" id="GO:0009146">
    <property type="term" value="P:purine nucleoside triphosphate catabolic process"/>
    <property type="evidence" value="ECO:0007669"/>
    <property type="project" value="UniProtKB-UniRule"/>
</dbReference>
<evidence type="ECO:0000313" key="15">
    <source>
        <dbReference type="Proteomes" id="UP000474718"/>
    </source>
</evidence>
<dbReference type="NCBIfam" id="NF011397">
    <property type="entry name" value="PRK14822.1"/>
    <property type="match status" value="1"/>
</dbReference>
<dbReference type="Gene3D" id="3.90.950.10">
    <property type="match status" value="1"/>
</dbReference>
<dbReference type="RefSeq" id="WP_021658460.1">
    <property type="nucleotide sequence ID" value="NZ_FQVY01000001.1"/>
</dbReference>
<evidence type="ECO:0000256" key="4">
    <source>
        <dbReference type="ARBA" id="ARBA00022741"/>
    </source>
</evidence>
<evidence type="ECO:0000256" key="2">
    <source>
        <dbReference type="ARBA" id="ARBA00011738"/>
    </source>
</evidence>
<dbReference type="GO" id="GO:0000166">
    <property type="term" value="F:nucleotide binding"/>
    <property type="evidence" value="ECO:0007669"/>
    <property type="project" value="UniProtKB-KW"/>
</dbReference>
<evidence type="ECO:0000256" key="8">
    <source>
        <dbReference type="ARBA" id="ARBA00051875"/>
    </source>
</evidence>
<comment type="similarity">
    <text evidence="1 10 11">Belongs to the HAM1 NTPase family.</text>
</comment>
<feature type="binding site" evidence="10">
    <location>
        <begin position="152"/>
        <end position="155"/>
    </location>
    <ligand>
        <name>substrate</name>
    </ligand>
</feature>
<evidence type="ECO:0000256" key="9">
    <source>
        <dbReference type="ARBA" id="ARBA00052017"/>
    </source>
</evidence>
<comment type="catalytic activity">
    <reaction evidence="8 10">
        <text>dITP + H2O = dIMP + diphosphate + H(+)</text>
        <dbReference type="Rhea" id="RHEA:28342"/>
        <dbReference type="ChEBI" id="CHEBI:15377"/>
        <dbReference type="ChEBI" id="CHEBI:15378"/>
        <dbReference type="ChEBI" id="CHEBI:33019"/>
        <dbReference type="ChEBI" id="CHEBI:61194"/>
        <dbReference type="ChEBI" id="CHEBI:61382"/>
        <dbReference type="EC" id="3.6.1.66"/>
    </reaction>
</comment>